<evidence type="ECO:0000313" key="14">
    <source>
        <dbReference type="EMBL" id="SSX23106.1"/>
    </source>
</evidence>
<feature type="region of interest" description="Disordered" evidence="12">
    <location>
        <begin position="300"/>
        <end position="377"/>
    </location>
</feature>
<dbReference type="EMBL" id="UFQT01000312">
    <property type="protein sequence ID" value="SSX23106.1"/>
    <property type="molecule type" value="Genomic_DNA"/>
</dbReference>
<feature type="compositionally biased region" description="Low complexity" evidence="12">
    <location>
        <begin position="419"/>
        <end position="430"/>
    </location>
</feature>
<dbReference type="AlphaFoldDB" id="A0A336LYE8"/>
<gene>
    <name evidence="14" type="primary">CSON008270</name>
</gene>
<dbReference type="Gene3D" id="1.10.10.10">
    <property type="entry name" value="Winged helix-like DNA-binding domain superfamily/Winged helix DNA-binding domain"/>
    <property type="match status" value="1"/>
</dbReference>
<dbReference type="InterPro" id="IPR036388">
    <property type="entry name" value="WH-like_DNA-bd_sf"/>
</dbReference>
<comment type="function">
    <text evidence="8">Probable transcription factor with a role in the retinal determination (RD) network. Contributes to differentiation of antenna-specific characteristics.</text>
</comment>
<dbReference type="InterPro" id="IPR009057">
    <property type="entry name" value="Homeodomain-like_sf"/>
</dbReference>
<feature type="region of interest" description="Disordered" evidence="12">
    <location>
        <begin position="560"/>
        <end position="582"/>
    </location>
</feature>
<feature type="compositionally biased region" description="Polar residues" evidence="12">
    <location>
        <begin position="534"/>
        <end position="544"/>
    </location>
</feature>
<sequence length="653" mass="71850">MFNDVMPTSFLVFFLPNMAGENFSSTISQQNIQQDQSKKKYMMAMPMQNLNMSDMNMQNMSMQNMSMPNISMPTPPASKGKRPLRHLSATDKIVAIQRIHDGESKASVARDIGVPESTLRGWCKNEEKLRYMSQQSQENAEKLNNDAMASAMGVDFMNNGPPEKRMKLDSNFFANGKMKYDELQRRASGGMGMDLTDKRGLPGLSMGDYSALTGLNNKTGKDIGLKGYGADMSKSGDTKGDLSMAAISPLTSLSHLSGMSGLGQSPLALSFNDIANNLNLLAQLNNPSLAAMSGLSGIGNSSNSNKGMSSSNRSMKPNPHSPGRPEGGDKSPSLTVKNLAKLQQKASPQMSGMASLMNKYKKSQQQQQQAQQSPGNAPVDDALWYWIKSQQTMLGLNNLYSSLPRSSSPQGSPSPNPQFPNNRSTPITRIPTPPIDPSTQQTPPASSTPEVDTKQTSWFWQWYKNFGASFIPANKPRTSEGNTDYENILYSQLTKNENINNNYESHSSTPKPEDLSQHPDTNSHENPESKPASPLNSEEGNDNSDPSKVKVKEELDNFLYNNNNNINNNNDEKSEQSDQDESVKSCSEALEHGEKFLRWLETCSDPSVTAMQVMQFRLLISCLKNSAERLSASSVTANNGSSEEKPLKIRRRK</sequence>
<keyword evidence="3" id="KW-0597">Phosphoprotein</keyword>
<organism evidence="14">
    <name type="scientific">Culicoides sonorensis</name>
    <name type="common">Biting midge</name>
    <dbReference type="NCBI Taxonomy" id="179676"/>
    <lineage>
        <taxon>Eukaryota</taxon>
        <taxon>Metazoa</taxon>
        <taxon>Ecdysozoa</taxon>
        <taxon>Arthropoda</taxon>
        <taxon>Hexapoda</taxon>
        <taxon>Insecta</taxon>
        <taxon>Pterygota</taxon>
        <taxon>Neoptera</taxon>
        <taxon>Endopterygota</taxon>
        <taxon>Diptera</taxon>
        <taxon>Nematocera</taxon>
        <taxon>Chironomoidea</taxon>
        <taxon>Ceratopogonidae</taxon>
        <taxon>Ceratopogoninae</taxon>
        <taxon>Culicoides</taxon>
        <taxon>Monoculicoides</taxon>
    </lineage>
</organism>
<evidence type="ECO:0000256" key="10">
    <source>
        <dbReference type="ARBA" id="ARBA00074977"/>
    </source>
</evidence>
<keyword evidence="5 11" id="KW-0238">DNA-binding</keyword>
<evidence type="ECO:0000256" key="1">
    <source>
        <dbReference type="ARBA" id="ARBA00004123"/>
    </source>
</evidence>
<dbReference type="PANTHER" id="PTHR33215">
    <property type="entry name" value="PROTEIN DISTAL ANTENNA"/>
    <property type="match status" value="1"/>
</dbReference>
<feature type="compositionally biased region" description="Basic and acidic residues" evidence="12">
    <location>
        <begin position="511"/>
        <end position="528"/>
    </location>
</feature>
<evidence type="ECO:0000256" key="8">
    <source>
        <dbReference type="ARBA" id="ARBA00058065"/>
    </source>
</evidence>
<comment type="subunit">
    <text evidence="9">Homomers. Interacts with itself, danr, ey and dac to form a complex (or complexes) containing the RD factors.</text>
</comment>
<feature type="region of interest" description="Disordered" evidence="12">
    <location>
        <begin position="631"/>
        <end position="653"/>
    </location>
</feature>
<evidence type="ECO:0000256" key="12">
    <source>
        <dbReference type="SAM" id="MobiDB-lite"/>
    </source>
</evidence>
<feature type="DNA-binding region" description="H-T-H motif" evidence="11">
    <location>
        <begin position="105"/>
        <end position="125"/>
    </location>
</feature>
<reference evidence="14" key="1">
    <citation type="submission" date="2018-07" db="EMBL/GenBank/DDBJ databases">
        <authorList>
            <person name="Quirk P.G."/>
            <person name="Krulwich T.A."/>
        </authorList>
    </citation>
    <scope>NUCLEOTIDE SEQUENCE</scope>
</reference>
<evidence type="ECO:0000256" key="4">
    <source>
        <dbReference type="ARBA" id="ARBA00023015"/>
    </source>
</evidence>
<name>A0A336LYE8_CULSO</name>
<dbReference type="GO" id="GO:0003677">
    <property type="term" value="F:DNA binding"/>
    <property type="evidence" value="ECO:0007669"/>
    <property type="project" value="UniProtKB-UniRule"/>
</dbReference>
<evidence type="ECO:0000256" key="5">
    <source>
        <dbReference type="ARBA" id="ARBA00023125"/>
    </source>
</evidence>
<dbReference type="OMA" id="HMNIRMG"/>
<feature type="compositionally biased region" description="Polar residues" evidence="12">
    <location>
        <begin position="500"/>
        <end position="510"/>
    </location>
</feature>
<feature type="compositionally biased region" description="Polar residues" evidence="12">
    <location>
        <begin position="440"/>
        <end position="453"/>
    </location>
</feature>
<feature type="region of interest" description="Disordered" evidence="12">
    <location>
        <begin position="500"/>
        <end position="548"/>
    </location>
</feature>
<dbReference type="VEuPathDB" id="VectorBase:CSON008270"/>
<dbReference type="GO" id="GO:0003700">
    <property type="term" value="F:DNA-binding transcription factor activity"/>
    <property type="evidence" value="ECO:0007669"/>
    <property type="project" value="UniProtKB-ARBA"/>
</dbReference>
<feature type="domain" description="HTH psq-type" evidence="13">
    <location>
        <begin position="78"/>
        <end position="129"/>
    </location>
</feature>
<feature type="region of interest" description="Disordered" evidence="12">
    <location>
        <begin position="403"/>
        <end position="453"/>
    </location>
</feature>
<dbReference type="InterPro" id="IPR051839">
    <property type="entry name" value="RD_transcriptional_regulator"/>
</dbReference>
<keyword evidence="4" id="KW-0805">Transcription regulation</keyword>
<feature type="compositionally biased region" description="Polar residues" evidence="12">
    <location>
        <begin position="631"/>
        <end position="641"/>
    </location>
</feature>
<evidence type="ECO:0000256" key="3">
    <source>
        <dbReference type="ARBA" id="ARBA00022553"/>
    </source>
</evidence>
<feature type="compositionally biased region" description="Low complexity" evidence="12">
    <location>
        <begin position="300"/>
        <end position="314"/>
    </location>
</feature>
<protein>
    <recommendedName>
        <fullName evidence="10">Protein distal antenna</fullName>
    </recommendedName>
</protein>
<dbReference type="FunFam" id="1.10.10.10:FF:000293">
    <property type="entry name" value="Tigger transposable element-derived protein 5"/>
    <property type="match status" value="1"/>
</dbReference>
<dbReference type="PANTHER" id="PTHR33215:SF13">
    <property type="entry name" value="PROTEIN DISTAL ANTENNA"/>
    <property type="match status" value="1"/>
</dbReference>
<evidence type="ECO:0000259" key="13">
    <source>
        <dbReference type="PROSITE" id="PS50960"/>
    </source>
</evidence>
<dbReference type="SUPFAM" id="SSF46689">
    <property type="entry name" value="Homeodomain-like"/>
    <property type="match status" value="1"/>
</dbReference>
<dbReference type="InterPro" id="IPR007889">
    <property type="entry name" value="HTH_Psq"/>
</dbReference>
<dbReference type="GO" id="GO:0007469">
    <property type="term" value="P:antennal development"/>
    <property type="evidence" value="ECO:0007669"/>
    <property type="project" value="UniProtKB-ARBA"/>
</dbReference>
<evidence type="ECO:0000256" key="6">
    <source>
        <dbReference type="ARBA" id="ARBA00023163"/>
    </source>
</evidence>
<accession>A0A336LYE8</accession>
<dbReference type="GO" id="GO:0007379">
    <property type="term" value="P:segment specification"/>
    <property type="evidence" value="ECO:0007669"/>
    <property type="project" value="UniProtKB-ARBA"/>
</dbReference>
<evidence type="ECO:0000256" key="2">
    <source>
        <dbReference type="ARBA" id="ARBA00022473"/>
    </source>
</evidence>
<keyword evidence="7 11" id="KW-0539">Nucleus</keyword>
<comment type="subcellular location">
    <subcellularLocation>
        <location evidence="1 11">Nucleus</location>
    </subcellularLocation>
</comment>
<evidence type="ECO:0000256" key="9">
    <source>
        <dbReference type="ARBA" id="ARBA00063351"/>
    </source>
</evidence>
<dbReference type="Pfam" id="PF04218">
    <property type="entry name" value="CENP-B_N"/>
    <property type="match status" value="1"/>
</dbReference>
<dbReference type="GO" id="GO:0021556">
    <property type="term" value="P:central nervous system formation"/>
    <property type="evidence" value="ECO:0007669"/>
    <property type="project" value="UniProtKB-ARBA"/>
</dbReference>
<dbReference type="GO" id="GO:0005634">
    <property type="term" value="C:nucleus"/>
    <property type="evidence" value="ECO:0007669"/>
    <property type="project" value="UniProtKB-SubCell"/>
</dbReference>
<keyword evidence="6" id="KW-0804">Transcription</keyword>
<dbReference type="GO" id="GO:0048749">
    <property type="term" value="P:compound eye development"/>
    <property type="evidence" value="ECO:0007669"/>
    <property type="project" value="UniProtKB-ARBA"/>
</dbReference>
<proteinExistence type="predicted"/>
<keyword evidence="2" id="KW-0217">Developmental protein</keyword>
<dbReference type="PROSITE" id="PS50960">
    <property type="entry name" value="HTH_PSQ"/>
    <property type="match status" value="1"/>
</dbReference>
<evidence type="ECO:0000256" key="7">
    <source>
        <dbReference type="ARBA" id="ARBA00023242"/>
    </source>
</evidence>
<evidence type="ECO:0000256" key="11">
    <source>
        <dbReference type="PROSITE-ProRule" id="PRU00320"/>
    </source>
</evidence>